<accession>X5K8V1</accession>
<reference evidence="1 2" key="1">
    <citation type="submission" date="2018-06" db="EMBL/GenBank/DDBJ databases">
        <authorList>
            <consortium name="Pathogen Informatics"/>
            <person name="Doyle S."/>
        </authorList>
    </citation>
    <scope>NUCLEOTIDE SEQUENCE [LARGE SCALE GENOMIC DNA]</scope>
    <source>
        <strain evidence="1 2">NCTC10588</strain>
    </source>
</reference>
<name>X5K8V1_9FLAO</name>
<protein>
    <submittedName>
        <fullName evidence="1">Uncharacterized protein</fullName>
    </submittedName>
</protein>
<proteinExistence type="predicted"/>
<organism evidence="1 2">
    <name type="scientific">Elizabethkingia anophelis</name>
    <dbReference type="NCBI Taxonomy" id="1117645"/>
    <lineage>
        <taxon>Bacteria</taxon>
        <taxon>Pseudomonadati</taxon>
        <taxon>Bacteroidota</taxon>
        <taxon>Flavobacteriia</taxon>
        <taxon>Flavobacteriales</taxon>
        <taxon>Weeksellaceae</taxon>
        <taxon>Elizabethkingia</taxon>
    </lineage>
</organism>
<gene>
    <name evidence="1" type="ORF">NCTC10588_03740</name>
</gene>
<evidence type="ECO:0000313" key="1">
    <source>
        <dbReference type="EMBL" id="STD13288.1"/>
    </source>
</evidence>
<sequence>MKFMIYNADAKHLYTEFVNEYENRPVSPELTLKAVELFINTILKE</sequence>
<comment type="caution">
    <text evidence="1">The sequence shown here is derived from an EMBL/GenBank/DDBJ whole genome shotgun (WGS) entry which is preliminary data.</text>
</comment>
<dbReference type="GeneID" id="56686527"/>
<dbReference type="Proteomes" id="UP000254876">
    <property type="component" value="Unassembled WGS sequence"/>
</dbReference>
<evidence type="ECO:0000313" key="2">
    <source>
        <dbReference type="Proteomes" id="UP000254876"/>
    </source>
</evidence>
<dbReference type="AlphaFoldDB" id="X5K8V1"/>
<dbReference type="RefSeq" id="WP_153246865.1">
    <property type="nucleotide sequence ID" value="NZ_AP022313.1"/>
</dbReference>
<dbReference type="EMBL" id="UFYD01000001">
    <property type="protein sequence ID" value="STD13288.1"/>
    <property type="molecule type" value="Genomic_DNA"/>
</dbReference>